<dbReference type="GO" id="GO:0015276">
    <property type="term" value="F:ligand-gated monoatomic ion channel activity"/>
    <property type="evidence" value="ECO:0007669"/>
    <property type="project" value="InterPro"/>
</dbReference>
<keyword evidence="14" id="KW-0732">Signal</keyword>
<comment type="subcellular location">
    <subcellularLocation>
        <location evidence="1">Cell membrane</location>
        <topology evidence="1">Multi-pass membrane protein</topology>
    </subcellularLocation>
</comment>
<keyword evidence="10" id="KW-0325">Glycoprotein</keyword>
<feature type="transmembrane region" description="Helical" evidence="13">
    <location>
        <begin position="383"/>
        <end position="403"/>
    </location>
</feature>
<keyword evidence="8 13" id="KW-0472">Membrane</keyword>
<dbReference type="Proteomes" id="UP000677054">
    <property type="component" value="Unassembled WGS sequence"/>
</dbReference>
<dbReference type="Pfam" id="PF10613">
    <property type="entry name" value="Lig_chan-Glu_bd"/>
    <property type="match status" value="1"/>
</dbReference>
<keyword evidence="6 13" id="KW-1133">Transmembrane helix</keyword>
<dbReference type="GO" id="GO:0005886">
    <property type="term" value="C:plasma membrane"/>
    <property type="evidence" value="ECO:0007669"/>
    <property type="project" value="UniProtKB-SubCell"/>
</dbReference>
<dbReference type="EMBL" id="LR900904">
    <property type="protein sequence ID" value="CAD7247238.1"/>
    <property type="molecule type" value="Genomic_DNA"/>
</dbReference>
<proteinExistence type="inferred from homology"/>
<name>A0A7R8XB00_9CRUS</name>
<evidence type="ECO:0000256" key="2">
    <source>
        <dbReference type="ARBA" id="ARBA00008685"/>
    </source>
</evidence>
<reference evidence="16" key="1">
    <citation type="submission" date="2020-11" db="EMBL/GenBank/DDBJ databases">
        <authorList>
            <person name="Tran Van P."/>
        </authorList>
    </citation>
    <scope>NUCLEOTIDE SEQUENCE</scope>
</reference>
<feature type="transmembrane region" description="Helical" evidence="13">
    <location>
        <begin position="448"/>
        <end position="470"/>
    </location>
</feature>
<evidence type="ECO:0000259" key="15">
    <source>
        <dbReference type="SMART" id="SM00918"/>
    </source>
</evidence>
<evidence type="ECO:0000256" key="14">
    <source>
        <dbReference type="SAM" id="SignalP"/>
    </source>
</evidence>
<dbReference type="PANTHER" id="PTHR42643">
    <property type="entry name" value="IONOTROPIC RECEPTOR 20A-RELATED"/>
    <property type="match status" value="1"/>
</dbReference>
<sequence>MLMCCIILLLAPSRLTARYDHVPSSFDWTAEPSLREFLVDHSLSSGFLPGCVKRLILDETAQLKIFALNEDLGDMEVFVGLPQQEFPTHQSCLLHVLWLEDDSGLATHYLQQAVQTFPTGLDKTQPAQKASNFRIFQVNQWQTRSSDFYLLLFGQKIGTTRAKEFLPSLAGGGNFLNIAIVSHFNDKVENLLFYKPEISFSGNITSVTFLTSWRQRKRDQLRIDESMRENKTELRDISMVPLREEIFQDRLLNMRGKALRVTYLNAFPHVWERKNKAGRIQMVGWEVQLLKEIAQRRNFTIVYIKPPDGKWGSWDKEKQKWTGMLGQVANGEADLAISAHRIFPDALVALDFSTSLGPTASTFIIQKPGQESRWKSLILPFQWPVWILAAVTWFTAAICNWLLARYGISQPLHLPSDFMGQALKLSMSRHMENKQKTRSHAPRIWRMSWLFFAYITTLCYASLLISFLAIPRQRKPIDRFEDLATSDYFVMVERGSLEHQIIQDSTDSKIGPLNEKMLQQPPDFTYLENETDGIENVLKNDQNALIYNRDILEVLVKTSLFPKEQEIIHISRENFMESNYAWPVRKGAAWISSFNEVLIGMSSFMSSIRGCMEAGLLDRWKEESIQQYRKLEQTKGNNETAKNETTTESDDINQSLQLIHFQGAFIILALGCAMATVAFIDELCVYAKEKADAMKRDFIQRNQRILHQFPRSE</sequence>
<evidence type="ECO:0000256" key="11">
    <source>
        <dbReference type="ARBA" id="ARBA00023286"/>
    </source>
</evidence>
<evidence type="ECO:0000256" key="3">
    <source>
        <dbReference type="ARBA" id="ARBA00022448"/>
    </source>
</evidence>
<keyword evidence="3" id="KW-0813">Transport</keyword>
<dbReference type="InterPro" id="IPR019594">
    <property type="entry name" value="Glu/Gly-bd"/>
</dbReference>
<evidence type="ECO:0000313" key="16">
    <source>
        <dbReference type="EMBL" id="CAD7247238.1"/>
    </source>
</evidence>
<keyword evidence="7" id="KW-0406">Ion transport</keyword>
<dbReference type="SUPFAM" id="SSF53850">
    <property type="entry name" value="Periplasmic binding protein-like II"/>
    <property type="match status" value="1"/>
</dbReference>
<dbReference type="OrthoDB" id="6362381at2759"/>
<dbReference type="InterPro" id="IPR052192">
    <property type="entry name" value="Insect_Ionotropic_Sensory_Rcpt"/>
</dbReference>
<dbReference type="GO" id="GO:0050906">
    <property type="term" value="P:detection of stimulus involved in sensory perception"/>
    <property type="evidence" value="ECO:0007669"/>
    <property type="project" value="UniProtKB-ARBA"/>
</dbReference>
<evidence type="ECO:0000256" key="13">
    <source>
        <dbReference type="SAM" id="Phobius"/>
    </source>
</evidence>
<gene>
    <name evidence="16" type="ORF">DSTB1V02_LOCUS7072</name>
</gene>
<feature type="transmembrane region" description="Helical" evidence="13">
    <location>
        <begin position="659"/>
        <end position="680"/>
    </location>
</feature>
<evidence type="ECO:0000256" key="1">
    <source>
        <dbReference type="ARBA" id="ARBA00004651"/>
    </source>
</evidence>
<organism evidence="16">
    <name type="scientific">Darwinula stevensoni</name>
    <dbReference type="NCBI Taxonomy" id="69355"/>
    <lineage>
        <taxon>Eukaryota</taxon>
        <taxon>Metazoa</taxon>
        <taxon>Ecdysozoa</taxon>
        <taxon>Arthropoda</taxon>
        <taxon>Crustacea</taxon>
        <taxon>Oligostraca</taxon>
        <taxon>Ostracoda</taxon>
        <taxon>Podocopa</taxon>
        <taxon>Podocopida</taxon>
        <taxon>Darwinulocopina</taxon>
        <taxon>Darwinuloidea</taxon>
        <taxon>Darwinulidae</taxon>
        <taxon>Darwinula</taxon>
    </lineage>
</organism>
<comment type="similarity">
    <text evidence="2">Belongs to the glutamate-gated ion channel (TC 1.A.10.1) family.</text>
</comment>
<evidence type="ECO:0000256" key="5">
    <source>
        <dbReference type="ARBA" id="ARBA00022692"/>
    </source>
</evidence>
<evidence type="ECO:0000313" key="17">
    <source>
        <dbReference type="Proteomes" id="UP000677054"/>
    </source>
</evidence>
<evidence type="ECO:0000256" key="6">
    <source>
        <dbReference type="ARBA" id="ARBA00022989"/>
    </source>
</evidence>
<keyword evidence="12" id="KW-0407">Ion channel</keyword>
<evidence type="ECO:0000256" key="10">
    <source>
        <dbReference type="ARBA" id="ARBA00023180"/>
    </source>
</evidence>
<evidence type="ECO:0000256" key="8">
    <source>
        <dbReference type="ARBA" id="ARBA00023136"/>
    </source>
</evidence>
<keyword evidence="11" id="KW-1071">Ligand-gated ion channel</keyword>
<protein>
    <recommendedName>
        <fullName evidence="15">Ionotropic glutamate receptor L-glutamate and glycine-binding domain-containing protein</fullName>
    </recommendedName>
</protein>
<dbReference type="Gene3D" id="3.40.190.10">
    <property type="entry name" value="Periplasmic binding protein-like II"/>
    <property type="match status" value="3"/>
</dbReference>
<keyword evidence="5 13" id="KW-0812">Transmembrane</keyword>
<dbReference type="InterPro" id="IPR001320">
    <property type="entry name" value="Iontro_rcpt_C"/>
</dbReference>
<keyword evidence="4" id="KW-1003">Cell membrane</keyword>
<evidence type="ECO:0000256" key="12">
    <source>
        <dbReference type="ARBA" id="ARBA00023303"/>
    </source>
</evidence>
<evidence type="ECO:0000256" key="9">
    <source>
        <dbReference type="ARBA" id="ARBA00023170"/>
    </source>
</evidence>
<keyword evidence="9" id="KW-0675">Receptor</keyword>
<accession>A0A7R8XB00</accession>
<keyword evidence="17" id="KW-1185">Reference proteome</keyword>
<feature type="signal peptide" evidence="14">
    <location>
        <begin position="1"/>
        <end position="17"/>
    </location>
</feature>
<dbReference type="Pfam" id="PF00060">
    <property type="entry name" value="Lig_chan"/>
    <property type="match status" value="1"/>
</dbReference>
<dbReference type="SMART" id="SM00918">
    <property type="entry name" value="Lig_chan-Glu_bd"/>
    <property type="match status" value="1"/>
</dbReference>
<evidence type="ECO:0000256" key="4">
    <source>
        <dbReference type="ARBA" id="ARBA00022475"/>
    </source>
</evidence>
<feature type="chain" id="PRO_5036209113" description="Ionotropic glutamate receptor L-glutamate and glycine-binding domain-containing protein" evidence="14">
    <location>
        <begin position="18"/>
        <end position="713"/>
    </location>
</feature>
<evidence type="ECO:0000256" key="7">
    <source>
        <dbReference type="ARBA" id="ARBA00023065"/>
    </source>
</evidence>
<dbReference type="PANTHER" id="PTHR42643:SF24">
    <property type="entry name" value="IONOTROPIC RECEPTOR 60A"/>
    <property type="match status" value="1"/>
</dbReference>
<feature type="domain" description="Ionotropic glutamate receptor L-glutamate and glycine-binding" evidence="15">
    <location>
        <begin position="268"/>
        <end position="330"/>
    </location>
</feature>
<dbReference type="AlphaFoldDB" id="A0A7R8XB00"/>
<dbReference type="EMBL" id="CAJPEV010001387">
    <property type="protein sequence ID" value="CAG0892374.1"/>
    <property type="molecule type" value="Genomic_DNA"/>
</dbReference>